<dbReference type="GO" id="GO:0031119">
    <property type="term" value="P:tRNA pseudouridine synthesis"/>
    <property type="evidence" value="ECO:0007669"/>
    <property type="project" value="UniProtKB-UniRule"/>
</dbReference>
<evidence type="ECO:0000313" key="10">
    <source>
        <dbReference type="Proteomes" id="UP000251800"/>
    </source>
</evidence>
<dbReference type="PANTHER" id="PTHR11142:SF0">
    <property type="entry name" value="TRNA PSEUDOURIDINE SYNTHASE-LIKE 1"/>
    <property type="match status" value="1"/>
</dbReference>
<dbReference type="InterPro" id="IPR020094">
    <property type="entry name" value="TruA/RsuA/RluB/E/F_N"/>
</dbReference>
<dbReference type="RefSeq" id="WP_109720395.1">
    <property type="nucleotide sequence ID" value="NZ_QEQK01000008.1"/>
</dbReference>
<dbReference type="GO" id="GO:0003723">
    <property type="term" value="F:RNA binding"/>
    <property type="evidence" value="ECO:0007669"/>
    <property type="project" value="InterPro"/>
</dbReference>
<dbReference type="FunFam" id="3.30.70.580:FF:000001">
    <property type="entry name" value="tRNA pseudouridine synthase A"/>
    <property type="match status" value="1"/>
</dbReference>
<evidence type="ECO:0000256" key="4">
    <source>
        <dbReference type="HAMAP-Rule" id="MF_00171"/>
    </source>
</evidence>
<feature type="domain" description="Pseudouridine synthase I TruA alpha/beta" evidence="8">
    <location>
        <begin position="7"/>
        <end position="102"/>
    </location>
</feature>
<name>A0A363UK28_9GAMM</name>
<organism evidence="9 10">
    <name type="scientific">Abyssibacter profundi</name>
    <dbReference type="NCBI Taxonomy" id="2182787"/>
    <lineage>
        <taxon>Bacteria</taxon>
        <taxon>Pseudomonadati</taxon>
        <taxon>Pseudomonadota</taxon>
        <taxon>Gammaproteobacteria</taxon>
        <taxon>Chromatiales</taxon>
        <taxon>Oceanococcaceae</taxon>
        <taxon>Abyssibacter</taxon>
    </lineage>
</organism>
<evidence type="ECO:0000256" key="5">
    <source>
        <dbReference type="PIRSR" id="PIRSR001430-1"/>
    </source>
</evidence>
<reference evidence="9 10" key="1">
    <citation type="submission" date="2018-05" db="EMBL/GenBank/DDBJ databases">
        <title>Abyssibacter profundi OUC007T gen. nov., sp. nov, a marine bacterium isolated from seawater of the Mariana Trench.</title>
        <authorList>
            <person name="Zhou S."/>
        </authorList>
    </citation>
    <scope>NUCLEOTIDE SEQUENCE [LARGE SCALE GENOMIC DNA]</scope>
    <source>
        <strain evidence="9 10">OUC007</strain>
    </source>
</reference>
<feature type="active site" description="Nucleophile" evidence="4 5">
    <location>
        <position position="51"/>
    </location>
</feature>
<keyword evidence="10" id="KW-1185">Reference proteome</keyword>
<dbReference type="AlphaFoldDB" id="A0A363UK28"/>
<dbReference type="Proteomes" id="UP000251800">
    <property type="component" value="Unassembled WGS sequence"/>
</dbReference>
<feature type="binding site" evidence="4 6">
    <location>
        <position position="109"/>
    </location>
    <ligand>
        <name>substrate</name>
    </ligand>
</feature>
<evidence type="ECO:0000256" key="2">
    <source>
        <dbReference type="ARBA" id="ARBA00022694"/>
    </source>
</evidence>
<comment type="subunit">
    <text evidence="4">Homodimer.</text>
</comment>
<comment type="caution">
    <text evidence="4">Lacks conserved residue(s) required for the propagation of feature annotation.</text>
</comment>
<dbReference type="Gene3D" id="3.30.70.580">
    <property type="entry name" value="Pseudouridine synthase I, catalytic domain, N-terminal subdomain"/>
    <property type="match status" value="1"/>
</dbReference>
<dbReference type="Gene3D" id="3.30.70.660">
    <property type="entry name" value="Pseudouridine synthase I, catalytic domain, C-terminal subdomain"/>
    <property type="match status" value="1"/>
</dbReference>
<sequence length="272" mass="29781">MRFAAGIEYIGTRYAGWQAQKHARGVQAEIEAGLSSVAAAPIEVVCAGRTDAGVHGLGQVVHFDSPVQRPPHSWMLGANTRMPDDVAVRWVQAVDESFHARYTAIGRRYRYVIHNARSRSALWLNRAAWWTYPLDAGVMHQAGQALLGEHDFSSFRAAECQSRTPWRRIESLRVRRHGAFVIIDIQANAFVHHMVRNIAGTLMEIGQGKRDKASMADILSARNRSAAGVTGPAGGLYFVEALYPPPYHFPAADGDAALFGTACNALESSSVD</sequence>
<dbReference type="PANTHER" id="PTHR11142">
    <property type="entry name" value="PSEUDOURIDYLATE SYNTHASE"/>
    <property type="match status" value="1"/>
</dbReference>
<dbReference type="GO" id="GO:0160147">
    <property type="term" value="F:tRNA pseudouridine(38-40) synthase activity"/>
    <property type="evidence" value="ECO:0007669"/>
    <property type="project" value="UniProtKB-EC"/>
</dbReference>
<keyword evidence="2 4" id="KW-0819">tRNA processing</keyword>
<evidence type="ECO:0000259" key="8">
    <source>
        <dbReference type="Pfam" id="PF01416"/>
    </source>
</evidence>
<evidence type="ECO:0000256" key="1">
    <source>
        <dbReference type="ARBA" id="ARBA00009375"/>
    </source>
</evidence>
<dbReference type="PIRSF" id="PIRSF001430">
    <property type="entry name" value="tRNA_psdUrid_synth"/>
    <property type="match status" value="1"/>
</dbReference>
<dbReference type="InterPro" id="IPR001406">
    <property type="entry name" value="PsdUridine_synth_TruA"/>
</dbReference>
<dbReference type="EMBL" id="QEQK01000008">
    <property type="protein sequence ID" value="PWN55783.1"/>
    <property type="molecule type" value="Genomic_DNA"/>
</dbReference>
<evidence type="ECO:0000256" key="6">
    <source>
        <dbReference type="PIRSR" id="PIRSR001430-2"/>
    </source>
</evidence>
<gene>
    <name evidence="4" type="primary">truA</name>
    <name evidence="9" type="ORF">DEH80_10180</name>
</gene>
<dbReference type="Pfam" id="PF01416">
    <property type="entry name" value="PseudoU_synth_1"/>
    <property type="match status" value="2"/>
</dbReference>
<comment type="catalytic activity">
    <reaction evidence="4 7">
        <text>uridine(38/39/40) in tRNA = pseudouridine(38/39/40) in tRNA</text>
        <dbReference type="Rhea" id="RHEA:22376"/>
        <dbReference type="Rhea" id="RHEA-COMP:10085"/>
        <dbReference type="Rhea" id="RHEA-COMP:10087"/>
        <dbReference type="ChEBI" id="CHEBI:65314"/>
        <dbReference type="ChEBI" id="CHEBI:65315"/>
        <dbReference type="EC" id="5.4.99.12"/>
    </reaction>
</comment>
<proteinExistence type="inferred from homology"/>
<dbReference type="InterPro" id="IPR020103">
    <property type="entry name" value="PsdUridine_synth_cat_dom_sf"/>
</dbReference>
<dbReference type="HAMAP" id="MF_00171">
    <property type="entry name" value="TruA"/>
    <property type="match status" value="1"/>
</dbReference>
<accession>A0A363UK28</accession>
<dbReference type="OrthoDB" id="9811823at2"/>
<comment type="caution">
    <text evidence="9">The sequence shown here is derived from an EMBL/GenBank/DDBJ whole genome shotgun (WGS) entry which is preliminary data.</text>
</comment>
<dbReference type="InterPro" id="IPR020095">
    <property type="entry name" value="PsdUridine_synth_TruA_C"/>
</dbReference>
<keyword evidence="3 4" id="KW-0413">Isomerase</keyword>
<protein>
    <recommendedName>
        <fullName evidence="4">tRNA pseudouridine synthase A</fullName>
        <ecNumber evidence="4">5.4.99.12</ecNumber>
    </recommendedName>
    <alternativeName>
        <fullName evidence="4">tRNA pseudouridine(38-40) synthase</fullName>
    </alternativeName>
    <alternativeName>
        <fullName evidence="4">tRNA pseudouridylate synthase I</fullName>
    </alternativeName>
    <alternativeName>
        <fullName evidence="4">tRNA-uridine isomerase I</fullName>
    </alternativeName>
</protein>
<evidence type="ECO:0000313" key="9">
    <source>
        <dbReference type="EMBL" id="PWN55783.1"/>
    </source>
</evidence>
<dbReference type="EC" id="5.4.99.12" evidence="4"/>
<dbReference type="CDD" id="cd02570">
    <property type="entry name" value="PseudoU_synth_EcTruA"/>
    <property type="match status" value="1"/>
</dbReference>
<dbReference type="SUPFAM" id="SSF55120">
    <property type="entry name" value="Pseudouridine synthase"/>
    <property type="match status" value="1"/>
</dbReference>
<dbReference type="InterPro" id="IPR020097">
    <property type="entry name" value="PsdUridine_synth_TruA_a/b_dom"/>
</dbReference>
<comment type="similarity">
    <text evidence="1 4 7">Belongs to the tRNA pseudouridine synthase TruA family.</text>
</comment>
<feature type="domain" description="Pseudouridine synthase I TruA alpha/beta" evidence="8">
    <location>
        <begin position="144"/>
        <end position="244"/>
    </location>
</feature>
<comment type="function">
    <text evidence="4">Formation of pseudouridine at positions 38, 39 and 40 in the anticodon stem and loop of transfer RNAs.</text>
</comment>
<evidence type="ECO:0000256" key="3">
    <source>
        <dbReference type="ARBA" id="ARBA00023235"/>
    </source>
</evidence>
<dbReference type="NCBIfam" id="TIGR00071">
    <property type="entry name" value="hisT_truA"/>
    <property type="match status" value="1"/>
</dbReference>
<evidence type="ECO:0000256" key="7">
    <source>
        <dbReference type="RuleBase" id="RU003792"/>
    </source>
</evidence>